<reference evidence="2" key="1">
    <citation type="submission" date="2011-08" db="EMBL/GenBank/DDBJ databases">
        <title>The draft genome of Latimeria chalumnae.</title>
        <authorList>
            <person name="Di Palma F."/>
            <person name="Alfoldi J."/>
            <person name="Johnson J."/>
            <person name="Berlin A."/>
            <person name="Gnerre S."/>
            <person name="Jaffe D."/>
            <person name="MacCallum I."/>
            <person name="Young S."/>
            <person name="Walker B.J."/>
            <person name="Lander E."/>
            <person name="Lindblad-Toh K."/>
        </authorList>
    </citation>
    <scope>NUCLEOTIDE SEQUENCE [LARGE SCALE GENOMIC DNA]</scope>
    <source>
        <strain evidence="2">Wild caught</strain>
    </source>
</reference>
<dbReference type="InterPro" id="IPR012337">
    <property type="entry name" value="RNaseH-like_sf"/>
</dbReference>
<dbReference type="GeneTree" id="ENSGT00660000097027"/>
<proteinExistence type="predicted"/>
<dbReference type="EMBL" id="AFYH01076349">
    <property type="status" value="NOT_ANNOTATED_CDS"/>
    <property type="molecule type" value="Genomic_DNA"/>
</dbReference>
<protein>
    <recommendedName>
        <fullName evidence="3">DUF4371 domain-containing protein</fullName>
    </recommendedName>
</protein>
<dbReference type="PANTHER" id="PTHR37162:SF10">
    <property type="entry name" value="DUF4371 DOMAIN-CONTAINING PROTEIN"/>
    <property type="match status" value="1"/>
</dbReference>
<evidence type="ECO:0000313" key="1">
    <source>
        <dbReference type="Ensembl" id="ENSLACP00000015566.1"/>
    </source>
</evidence>
<reference evidence="1" key="2">
    <citation type="submission" date="2025-08" db="UniProtKB">
        <authorList>
            <consortium name="Ensembl"/>
        </authorList>
    </citation>
    <scope>IDENTIFICATION</scope>
</reference>
<evidence type="ECO:0000313" key="2">
    <source>
        <dbReference type="Proteomes" id="UP000008672"/>
    </source>
</evidence>
<name>H3B0Z5_LATCH</name>
<dbReference type="InParanoid" id="H3B0Z5"/>
<sequence length="230" mass="26056">SIDCSVRVDKTIYHDSSVAKDLTCGKTKAKALSENVLVPYSIQKHLDYIKANDLYFSLATDASNKGSTKCFPLVLRHFLLDFYSDSHESVQAIATETFEKLKAFDLSLEKLSASTADNASVNYGKHNSVYQKLKKAKEDIVAANCLAHIVHNTMKYTAGQLNSDVENLILKAYSHFNVSAMRTEQKEFCDFVEVEKCNLLRHVVTRWLSLLPAINRLLKYWKPLTSYFQS</sequence>
<accession>H3B0Z5</accession>
<dbReference type="SUPFAM" id="SSF53098">
    <property type="entry name" value="Ribonuclease H-like"/>
    <property type="match status" value="1"/>
</dbReference>
<evidence type="ECO:0008006" key="3">
    <source>
        <dbReference type="Google" id="ProtNLM"/>
    </source>
</evidence>
<keyword evidence="2" id="KW-1185">Reference proteome</keyword>
<dbReference type="HOGENOM" id="CLU_078405_0_0_1"/>
<dbReference type="Proteomes" id="UP000008672">
    <property type="component" value="Unassembled WGS sequence"/>
</dbReference>
<dbReference type="AlphaFoldDB" id="H3B0Z5"/>
<organism evidence="1 2">
    <name type="scientific">Latimeria chalumnae</name>
    <name type="common">Coelacanth</name>
    <dbReference type="NCBI Taxonomy" id="7897"/>
    <lineage>
        <taxon>Eukaryota</taxon>
        <taxon>Metazoa</taxon>
        <taxon>Chordata</taxon>
        <taxon>Craniata</taxon>
        <taxon>Vertebrata</taxon>
        <taxon>Euteleostomi</taxon>
        <taxon>Coelacanthiformes</taxon>
        <taxon>Coelacanthidae</taxon>
        <taxon>Latimeria</taxon>
    </lineage>
</organism>
<dbReference type="Ensembl" id="ENSLACT00000015674.1">
    <property type="protein sequence ID" value="ENSLACP00000015566.1"/>
    <property type="gene ID" value="ENSLACG00000013703.1"/>
</dbReference>
<dbReference type="PANTHER" id="PTHR37162">
    <property type="entry name" value="HAT FAMILY DIMERISATION DOMAINCONTAINING PROTEIN-RELATED"/>
    <property type="match status" value="1"/>
</dbReference>
<reference evidence="1" key="3">
    <citation type="submission" date="2025-09" db="UniProtKB">
        <authorList>
            <consortium name="Ensembl"/>
        </authorList>
    </citation>
    <scope>IDENTIFICATION</scope>
</reference>